<dbReference type="AlphaFoldDB" id="A0A4Q5J966"/>
<name>A0A4Q5J966_9ACTN</name>
<keyword evidence="2" id="KW-0378">Hydrolase</keyword>
<feature type="domain" description="Thioesterase" evidence="3">
    <location>
        <begin position="38"/>
        <end position="115"/>
    </location>
</feature>
<dbReference type="OrthoDB" id="9798208at2"/>
<reference evidence="4 5" key="1">
    <citation type="submission" date="2019-01" db="EMBL/GenBank/DDBJ databases">
        <title>Nocardioides guangzhouensis sp. nov., an actinobacterium isolated from soil.</title>
        <authorList>
            <person name="Fu Y."/>
            <person name="Cai Y."/>
            <person name="Lin Z."/>
            <person name="Chen P."/>
        </authorList>
    </citation>
    <scope>NUCLEOTIDE SEQUENCE [LARGE SCALE GENOMIC DNA]</scope>
    <source>
        <strain evidence="4 5">NBRC 105384</strain>
    </source>
</reference>
<comment type="similarity">
    <text evidence="1">Belongs to the thioesterase PaaI family.</text>
</comment>
<evidence type="ECO:0000256" key="1">
    <source>
        <dbReference type="ARBA" id="ARBA00008324"/>
    </source>
</evidence>
<dbReference type="EMBL" id="SDPU01000007">
    <property type="protein sequence ID" value="RYU15287.1"/>
    <property type="molecule type" value="Genomic_DNA"/>
</dbReference>
<dbReference type="NCBIfam" id="TIGR00369">
    <property type="entry name" value="unchar_dom_1"/>
    <property type="match status" value="1"/>
</dbReference>
<keyword evidence="5" id="KW-1185">Reference proteome</keyword>
<dbReference type="SUPFAM" id="SSF54637">
    <property type="entry name" value="Thioesterase/thiol ester dehydrase-isomerase"/>
    <property type="match status" value="1"/>
</dbReference>
<dbReference type="Pfam" id="PF03061">
    <property type="entry name" value="4HBT"/>
    <property type="match status" value="1"/>
</dbReference>
<proteinExistence type="inferred from homology"/>
<evidence type="ECO:0000259" key="3">
    <source>
        <dbReference type="Pfam" id="PF03061"/>
    </source>
</evidence>
<dbReference type="InterPro" id="IPR006683">
    <property type="entry name" value="Thioestr_dom"/>
</dbReference>
<dbReference type="InterPro" id="IPR029069">
    <property type="entry name" value="HotDog_dom_sf"/>
</dbReference>
<dbReference type="PANTHER" id="PTHR43240">
    <property type="entry name" value="1,4-DIHYDROXY-2-NAPHTHOYL-COA THIOESTERASE 1"/>
    <property type="match status" value="1"/>
</dbReference>
<dbReference type="InterPro" id="IPR003736">
    <property type="entry name" value="PAAI_dom"/>
</dbReference>
<evidence type="ECO:0000256" key="2">
    <source>
        <dbReference type="ARBA" id="ARBA00022801"/>
    </source>
</evidence>
<dbReference type="Proteomes" id="UP000291189">
    <property type="component" value="Unassembled WGS sequence"/>
</dbReference>
<gene>
    <name evidence="4" type="ORF">ETU37_01650</name>
</gene>
<evidence type="ECO:0000313" key="4">
    <source>
        <dbReference type="EMBL" id="RYU15287.1"/>
    </source>
</evidence>
<dbReference type="PANTHER" id="PTHR43240:SF5">
    <property type="entry name" value="1,4-DIHYDROXY-2-NAPHTHOYL-COA THIOESTERASE 1"/>
    <property type="match status" value="1"/>
</dbReference>
<dbReference type="GO" id="GO:0061522">
    <property type="term" value="F:1,4-dihydroxy-2-naphthoyl-CoA thioesterase activity"/>
    <property type="evidence" value="ECO:0007669"/>
    <property type="project" value="TreeGrafter"/>
</dbReference>
<organism evidence="4 5">
    <name type="scientific">Nocardioides iriomotensis</name>
    <dbReference type="NCBI Taxonomy" id="715784"/>
    <lineage>
        <taxon>Bacteria</taxon>
        <taxon>Bacillati</taxon>
        <taxon>Actinomycetota</taxon>
        <taxon>Actinomycetes</taxon>
        <taxon>Propionibacteriales</taxon>
        <taxon>Nocardioidaceae</taxon>
        <taxon>Nocardioides</taxon>
    </lineage>
</organism>
<dbReference type="CDD" id="cd03443">
    <property type="entry name" value="PaaI_thioesterase"/>
    <property type="match status" value="1"/>
</dbReference>
<protein>
    <submittedName>
        <fullName evidence="4">PaaI family thioesterase</fullName>
    </submittedName>
</protein>
<evidence type="ECO:0000313" key="5">
    <source>
        <dbReference type="Proteomes" id="UP000291189"/>
    </source>
</evidence>
<comment type="caution">
    <text evidence="4">The sequence shown here is derived from an EMBL/GenBank/DDBJ whole genome shotgun (WGS) entry which is preliminary data.</text>
</comment>
<sequence length="126" mass="13423">MTNAGGAFTEYLGVRFEEATGDRVVATWTATEALHQPFGIVHGGAHAGVVETLASVGASVWWGDRGKVVGVNNNTDFYRAVSEGELTSTAVPLHRGRSQQVWVVETVDAEGRTVARGQVRLQNLTG</sequence>
<dbReference type="GO" id="GO:0005829">
    <property type="term" value="C:cytosol"/>
    <property type="evidence" value="ECO:0007669"/>
    <property type="project" value="TreeGrafter"/>
</dbReference>
<dbReference type="Gene3D" id="3.10.129.10">
    <property type="entry name" value="Hotdog Thioesterase"/>
    <property type="match status" value="1"/>
</dbReference>
<accession>A0A4Q5J966</accession>